<dbReference type="AlphaFoldDB" id="A0A161LKL3"/>
<gene>
    <name evidence="2" type="ORF">PS9374_02978</name>
</gene>
<evidence type="ECO:0000256" key="1">
    <source>
        <dbReference type="SAM" id="Phobius"/>
    </source>
</evidence>
<name>A0A161LKL3_9ACTN</name>
<keyword evidence="3" id="KW-1185">Reference proteome</keyword>
<organism evidence="2 3">
    <name type="scientific">Planomonospora sphaerica</name>
    <dbReference type="NCBI Taxonomy" id="161355"/>
    <lineage>
        <taxon>Bacteria</taxon>
        <taxon>Bacillati</taxon>
        <taxon>Actinomycetota</taxon>
        <taxon>Actinomycetes</taxon>
        <taxon>Streptosporangiales</taxon>
        <taxon>Streptosporangiaceae</taxon>
        <taxon>Planomonospora</taxon>
    </lineage>
</organism>
<evidence type="ECO:0000313" key="2">
    <source>
        <dbReference type="EMBL" id="GAT67325.1"/>
    </source>
</evidence>
<feature type="transmembrane region" description="Helical" evidence="1">
    <location>
        <begin position="20"/>
        <end position="42"/>
    </location>
</feature>
<proteinExistence type="predicted"/>
<protein>
    <submittedName>
        <fullName evidence="2">Uncharacterized protein</fullName>
    </submittedName>
</protein>
<dbReference type="Proteomes" id="UP000077701">
    <property type="component" value="Unassembled WGS sequence"/>
</dbReference>
<keyword evidence="1" id="KW-1133">Transmembrane helix</keyword>
<accession>A0A161LKL3</accession>
<sequence>MSMARLPSPHAPGEPDWTLAIRSLAQVIVVTVLLFMAGGVALSMITDARRSNQADERFAVVTGTAAKIANLDHHFHGLAHDSDGWAEHLTLVGEPLTASDGITEDVPSQRLTYEITKNPFGAIDAIGAAPIGDSALDHSLMAIGERDQSQDAARRQTRKRLEVLPAGMNAVALVESDHPLTATQVADFTGRDDYCGMTIYVYQPFGGTNENAISWNTRMAPFEDRPKEHTVEPECAKEPDEALAAFRSWAAKLRPEDDAGLRDLSLSRARLTEAAGNGLAYAFVAESWRVGDLRALLDDSRVRSIRVTDVAFNLS</sequence>
<reference evidence="3" key="2">
    <citation type="submission" date="2016-04" db="EMBL/GenBank/DDBJ databases">
        <title>Planomonospora sphaerica JCM9374 whole genome shotgun sequence.</title>
        <authorList>
            <person name="Suzuki T."/>
            <person name="Dohra H."/>
            <person name="Kodani S."/>
        </authorList>
    </citation>
    <scope>NUCLEOTIDE SEQUENCE [LARGE SCALE GENOMIC DNA]</scope>
    <source>
        <strain evidence="3">JCM 9374</strain>
    </source>
</reference>
<keyword evidence="1" id="KW-0472">Membrane</keyword>
<reference evidence="2 3" key="1">
    <citation type="journal article" date="2016" name="Genome Announc.">
        <title>Draft Genome Sequence of Planomonospora sphaerica JCM9374, a Rare Actinomycete.</title>
        <authorList>
            <person name="Dohra H."/>
            <person name="Suzuki T."/>
            <person name="Inoue Y."/>
            <person name="Kodani S."/>
        </authorList>
    </citation>
    <scope>NUCLEOTIDE SEQUENCE [LARGE SCALE GENOMIC DNA]</scope>
    <source>
        <strain evidence="2 3">JCM 9374</strain>
    </source>
</reference>
<dbReference type="EMBL" id="BDCX01000006">
    <property type="protein sequence ID" value="GAT67325.1"/>
    <property type="molecule type" value="Genomic_DNA"/>
</dbReference>
<comment type="caution">
    <text evidence="2">The sequence shown here is derived from an EMBL/GenBank/DDBJ whole genome shotgun (WGS) entry which is preliminary data.</text>
</comment>
<evidence type="ECO:0000313" key="3">
    <source>
        <dbReference type="Proteomes" id="UP000077701"/>
    </source>
</evidence>
<keyword evidence="1" id="KW-0812">Transmembrane</keyword>